<accession>A0A093G7V5</accession>
<dbReference type="PANTHER" id="PTHR33395">
    <property type="entry name" value="TRANSCRIPTASE, PUTATIVE-RELATED-RELATED"/>
    <property type="match status" value="1"/>
</dbReference>
<evidence type="ECO:0000313" key="1">
    <source>
        <dbReference type="EMBL" id="KFV62834.1"/>
    </source>
</evidence>
<dbReference type="PANTHER" id="PTHR33395:SF22">
    <property type="entry name" value="REVERSE TRANSCRIPTASE DOMAIN-CONTAINING PROTEIN"/>
    <property type="match status" value="1"/>
</dbReference>
<dbReference type="GO" id="GO:0031012">
    <property type="term" value="C:extracellular matrix"/>
    <property type="evidence" value="ECO:0007669"/>
    <property type="project" value="TreeGrafter"/>
</dbReference>
<name>A0A093G7V5_DRYPU</name>
<dbReference type="STRING" id="118200.A0A093G7V5"/>
<dbReference type="GO" id="GO:0061343">
    <property type="term" value="P:cell adhesion involved in heart morphogenesis"/>
    <property type="evidence" value="ECO:0007669"/>
    <property type="project" value="TreeGrafter"/>
</dbReference>
<protein>
    <recommendedName>
        <fullName evidence="3">RNA-directed DNA polymerase from mobile element jockey</fullName>
    </recommendedName>
</protein>
<evidence type="ECO:0008006" key="3">
    <source>
        <dbReference type="Google" id="ProtNLM"/>
    </source>
</evidence>
<feature type="non-terminal residue" evidence="1">
    <location>
        <position position="103"/>
    </location>
</feature>
<dbReference type="GO" id="GO:0007508">
    <property type="term" value="P:larval heart development"/>
    <property type="evidence" value="ECO:0007669"/>
    <property type="project" value="TreeGrafter"/>
</dbReference>
<gene>
    <name evidence="1" type="ORF">N307_00669</name>
</gene>
<dbReference type="AlphaFoldDB" id="A0A093G7V5"/>
<sequence>VREELSHLDRDKSIGPDGMHPRVLRELVEVIARPFSIIFDKSWQMGEVPGDWSRANVTPIFKNGKKEDPGKYRWVSLTSISGKVMKQLILDSVLRHIKEKRVI</sequence>
<keyword evidence="2" id="KW-1185">Reference proteome</keyword>
<organism evidence="1 2">
    <name type="scientific">Dryobates pubescens</name>
    <name type="common">Downy woodpecker</name>
    <name type="synonym">Picoides pubescens</name>
    <dbReference type="NCBI Taxonomy" id="118200"/>
    <lineage>
        <taxon>Eukaryota</taxon>
        <taxon>Metazoa</taxon>
        <taxon>Chordata</taxon>
        <taxon>Craniata</taxon>
        <taxon>Vertebrata</taxon>
        <taxon>Euteleostomi</taxon>
        <taxon>Archelosauria</taxon>
        <taxon>Archosauria</taxon>
        <taxon>Dinosauria</taxon>
        <taxon>Saurischia</taxon>
        <taxon>Theropoda</taxon>
        <taxon>Coelurosauria</taxon>
        <taxon>Aves</taxon>
        <taxon>Neognathae</taxon>
        <taxon>Neoaves</taxon>
        <taxon>Telluraves</taxon>
        <taxon>Coraciimorphae</taxon>
        <taxon>Piciformes</taxon>
        <taxon>Picidae</taxon>
        <taxon>Dryobates</taxon>
    </lineage>
</organism>
<reference evidence="1 2" key="1">
    <citation type="submission" date="2014-04" db="EMBL/GenBank/DDBJ databases">
        <title>Genome evolution of avian class.</title>
        <authorList>
            <person name="Zhang G."/>
            <person name="Li C."/>
        </authorList>
    </citation>
    <scope>NUCLEOTIDE SEQUENCE [LARGE SCALE GENOMIC DNA]</scope>
    <source>
        <strain evidence="1">BGI_N307</strain>
    </source>
</reference>
<feature type="non-terminal residue" evidence="1">
    <location>
        <position position="1"/>
    </location>
</feature>
<dbReference type="EMBL" id="KL215017">
    <property type="protein sequence ID" value="KFV62834.1"/>
    <property type="molecule type" value="Genomic_DNA"/>
</dbReference>
<proteinExistence type="predicted"/>
<dbReference type="Proteomes" id="UP000053875">
    <property type="component" value="Unassembled WGS sequence"/>
</dbReference>
<evidence type="ECO:0000313" key="2">
    <source>
        <dbReference type="Proteomes" id="UP000053875"/>
    </source>
</evidence>